<dbReference type="Proteomes" id="UP000518605">
    <property type="component" value="Unassembled WGS sequence"/>
</dbReference>
<organism evidence="2 3">
    <name type="scientific">Paenibacillus endophyticus</name>
    <dbReference type="NCBI Taxonomy" id="1294268"/>
    <lineage>
        <taxon>Bacteria</taxon>
        <taxon>Bacillati</taxon>
        <taxon>Bacillota</taxon>
        <taxon>Bacilli</taxon>
        <taxon>Bacillales</taxon>
        <taxon>Paenibacillaceae</taxon>
        <taxon>Paenibacillus</taxon>
    </lineage>
</organism>
<proteinExistence type="predicted"/>
<feature type="compositionally biased region" description="Low complexity" evidence="1">
    <location>
        <begin position="28"/>
        <end position="42"/>
    </location>
</feature>
<sequence length="178" mass="18886">MNYRNNPGSGSQQYDWHGGHRQAQAQPSKSSGAKSSGFSFGGDLPTMPPAAPEPSAQDILPAVLPEASADVVETPASTKASGFSLASLGEIKGFVDRIGGIDGILTTVTKVQKVMSSVSQMAPLVKVLMGSFGKKSSSSSEDDDEGEWKPKRRKRRKPTSGSGSGNNGVRRRKPKRRR</sequence>
<reference evidence="2 3" key="1">
    <citation type="submission" date="2020-08" db="EMBL/GenBank/DDBJ databases">
        <title>Genomic Encyclopedia of Type Strains, Phase III (KMG-III): the genomes of soil and plant-associated and newly described type strains.</title>
        <authorList>
            <person name="Whitman W."/>
        </authorList>
    </citation>
    <scope>NUCLEOTIDE SEQUENCE [LARGE SCALE GENOMIC DNA]</scope>
    <source>
        <strain evidence="2 3">CECT 8234</strain>
    </source>
</reference>
<keyword evidence="3" id="KW-1185">Reference proteome</keyword>
<gene>
    <name evidence="2" type="ORF">FHS16_003724</name>
</gene>
<protein>
    <recommendedName>
        <fullName evidence="4">Tyrosine protein kinase</fullName>
    </recommendedName>
</protein>
<evidence type="ECO:0000313" key="3">
    <source>
        <dbReference type="Proteomes" id="UP000518605"/>
    </source>
</evidence>
<feature type="compositionally biased region" description="Polar residues" evidence="1">
    <location>
        <begin position="1"/>
        <end position="14"/>
    </location>
</feature>
<dbReference type="AlphaFoldDB" id="A0A7W5CBB6"/>
<comment type="caution">
    <text evidence="2">The sequence shown here is derived from an EMBL/GenBank/DDBJ whole genome shotgun (WGS) entry which is preliminary data.</text>
</comment>
<dbReference type="RefSeq" id="WP_183565643.1">
    <property type="nucleotide sequence ID" value="NZ_CBCSLB010000010.1"/>
</dbReference>
<name>A0A7W5CBB6_9BACL</name>
<evidence type="ECO:0000313" key="2">
    <source>
        <dbReference type="EMBL" id="MBB3153649.1"/>
    </source>
</evidence>
<evidence type="ECO:0000256" key="1">
    <source>
        <dbReference type="SAM" id="MobiDB-lite"/>
    </source>
</evidence>
<accession>A0A7W5CBB6</accession>
<dbReference type="EMBL" id="JACHXW010000011">
    <property type="protein sequence ID" value="MBB3153649.1"/>
    <property type="molecule type" value="Genomic_DNA"/>
</dbReference>
<evidence type="ECO:0008006" key="4">
    <source>
        <dbReference type="Google" id="ProtNLM"/>
    </source>
</evidence>
<feature type="compositionally biased region" description="Basic residues" evidence="1">
    <location>
        <begin position="169"/>
        <end position="178"/>
    </location>
</feature>
<feature type="region of interest" description="Disordered" evidence="1">
    <location>
        <begin position="131"/>
        <end position="178"/>
    </location>
</feature>
<feature type="region of interest" description="Disordered" evidence="1">
    <location>
        <begin position="1"/>
        <end position="59"/>
    </location>
</feature>